<gene>
    <name evidence="1" type="ORF">DERF_004096</name>
</gene>
<organism evidence="1 2">
    <name type="scientific">Dermatophagoides farinae</name>
    <name type="common">American house dust mite</name>
    <dbReference type="NCBI Taxonomy" id="6954"/>
    <lineage>
        <taxon>Eukaryota</taxon>
        <taxon>Metazoa</taxon>
        <taxon>Ecdysozoa</taxon>
        <taxon>Arthropoda</taxon>
        <taxon>Chelicerata</taxon>
        <taxon>Arachnida</taxon>
        <taxon>Acari</taxon>
        <taxon>Acariformes</taxon>
        <taxon>Sarcoptiformes</taxon>
        <taxon>Astigmata</taxon>
        <taxon>Psoroptidia</taxon>
        <taxon>Analgoidea</taxon>
        <taxon>Pyroglyphidae</taxon>
        <taxon>Dermatophagoidinae</taxon>
        <taxon>Dermatophagoides</taxon>
    </lineage>
</organism>
<reference evidence="1" key="1">
    <citation type="submission" date="2013-05" db="EMBL/GenBank/DDBJ databases">
        <authorList>
            <person name="Yim A.K.Y."/>
            <person name="Chan T.F."/>
            <person name="Ji K.M."/>
            <person name="Liu X.Y."/>
            <person name="Zhou J.W."/>
            <person name="Li R.Q."/>
            <person name="Yang K.Y."/>
            <person name="Li J."/>
            <person name="Li M."/>
            <person name="Law P.T.W."/>
            <person name="Wu Y.L."/>
            <person name="Cai Z.L."/>
            <person name="Qin H."/>
            <person name="Bao Y."/>
            <person name="Leung R.K.K."/>
            <person name="Ng P.K.S."/>
            <person name="Zou J."/>
            <person name="Zhong X.J."/>
            <person name="Ran P.X."/>
            <person name="Zhong N.S."/>
            <person name="Liu Z.G."/>
            <person name="Tsui S.K.W."/>
        </authorList>
    </citation>
    <scope>NUCLEOTIDE SEQUENCE</scope>
    <source>
        <strain evidence="1">Derf</strain>
        <tissue evidence="1">Whole organism</tissue>
    </source>
</reference>
<proteinExistence type="predicted"/>
<protein>
    <submittedName>
        <fullName evidence="1">Uncharacterized protein</fullName>
    </submittedName>
</protein>
<reference evidence="1" key="2">
    <citation type="journal article" date="2022" name="Res Sq">
        <title>Comparative Genomics Reveals Insights into the Divergent Evolution of Astigmatic Mites and Household Pest Adaptations.</title>
        <authorList>
            <person name="Xiong Q."/>
            <person name="Wan A.T.-Y."/>
            <person name="Liu X.-Y."/>
            <person name="Fung C.S.-H."/>
            <person name="Xiao X."/>
            <person name="Malainual N."/>
            <person name="Hou J."/>
            <person name="Wang L."/>
            <person name="Wang M."/>
            <person name="Yang K."/>
            <person name="Cui Y."/>
            <person name="Leung E."/>
            <person name="Nong W."/>
            <person name="Shin S.-K."/>
            <person name="Au S."/>
            <person name="Jeong K.Y."/>
            <person name="Chew F.T."/>
            <person name="Hui J."/>
            <person name="Leung T.F."/>
            <person name="Tungtrongchitr A."/>
            <person name="Zhong N."/>
            <person name="Liu Z."/>
            <person name="Tsui S."/>
        </authorList>
    </citation>
    <scope>NUCLEOTIDE SEQUENCE</scope>
    <source>
        <strain evidence="1">Derf</strain>
        <tissue evidence="1">Whole organism</tissue>
    </source>
</reference>
<evidence type="ECO:0000313" key="2">
    <source>
        <dbReference type="Proteomes" id="UP000790347"/>
    </source>
</evidence>
<dbReference type="Proteomes" id="UP000790347">
    <property type="component" value="Unassembled WGS sequence"/>
</dbReference>
<keyword evidence="2" id="KW-1185">Reference proteome</keyword>
<sequence length="10" mass="1310">MSELELEFRR</sequence>
<comment type="caution">
    <text evidence="1">The sequence shown here is derived from an EMBL/GenBank/DDBJ whole genome shotgun (WGS) entry which is preliminary data.</text>
</comment>
<name>A0A922IEX8_DERFA</name>
<evidence type="ECO:0000313" key="1">
    <source>
        <dbReference type="EMBL" id="KAH9530281.1"/>
    </source>
</evidence>
<accession>A0A922IEX8</accession>
<dbReference type="EMBL" id="ASGP02000001">
    <property type="protein sequence ID" value="KAH9530281.1"/>
    <property type="molecule type" value="Genomic_DNA"/>
</dbReference>